<gene>
    <name evidence="5" type="ORF">ODE01S_13510</name>
</gene>
<dbReference type="AlphaFoldDB" id="A0A511RLH9"/>
<keyword evidence="1" id="KW-0805">Transcription regulation</keyword>
<proteinExistence type="predicted"/>
<name>A0A511RLH9_9DEIN</name>
<accession>A0A511RLH9</accession>
<evidence type="ECO:0000313" key="6">
    <source>
        <dbReference type="Proteomes" id="UP000321827"/>
    </source>
</evidence>
<organism evidence="5 6">
    <name type="scientific">Oceanithermus desulfurans NBRC 100063</name>
    <dbReference type="NCBI Taxonomy" id="1227550"/>
    <lineage>
        <taxon>Bacteria</taxon>
        <taxon>Thermotogati</taxon>
        <taxon>Deinococcota</taxon>
        <taxon>Deinococci</taxon>
        <taxon>Thermales</taxon>
        <taxon>Thermaceae</taxon>
        <taxon>Oceanithermus</taxon>
    </lineage>
</organism>
<dbReference type="InterPro" id="IPR001845">
    <property type="entry name" value="HTH_ArsR_DNA-bd_dom"/>
</dbReference>
<dbReference type="SMART" id="SM00418">
    <property type="entry name" value="HTH_ARSR"/>
    <property type="match status" value="1"/>
</dbReference>
<dbReference type="EMBL" id="BJXN01000008">
    <property type="protein sequence ID" value="GEM89917.1"/>
    <property type="molecule type" value="Genomic_DNA"/>
</dbReference>
<dbReference type="PANTHER" id="PTHR33154">
    <property type="entry name" value="TRANSCRIPTIONAL REGULATOR, ARSR FAMILY"/>
    <property type="match status" value="1"/>
</dbReference>
<dbReference type="NCBIfam" id="NF033788">
    <property type="entry name" value="HTH_metalloreg"/>
    <property type="match status" value="1"/>
</dbReference>
<dbReference type="PRINTS" id="PR00778">
    <property type="entry name" value="HTHARSR"/>
</dbReference>
<protein>
    <recommendedName>
        <fullName evidence="4">HTH arsR-type domain-containing protein</fullName>
    </recommendedName>
</protein>
<dbReference type="SUPFAM" id="SSF46785">
    <property type="entry name" value="Winged helix' DNA-binding domain"/>
    <property type="match status" value="1"/>
</dbReference>
<keyword evidence="2" id="KW-0238">DNA-binding</keyword>
<dbReference type="Pfam" id="PF12840">
    <property type="entry name" value="HTH_20"/>
    <property type="match status" value="1"/>
</dbReference>
<dbReference type="PANTHER" id="PTHR33154:SF33">
    <property type="entry name" value="TRANSCRIPTIONAL REPRESSOR SDPR"/>
    <property type="match status" value="1"/>
</dbReference>
<dbReference type="GO" id="GO:0003677">
    <property type="term" value="F:DNA binding"/>
    <property type="evidence" value="ECO:0007669"/>
    <property type="project" value="UniProtKB-KW"/>
</dbReference>
<dbReference type="CDD" id="cd00090">
    <property type="entry name" value="HTH_ARSR"/>
    <property type="match status" value="1"/>
</dbReference>
<comment type="caution">
    <text evidence="5">The sequence shown here is derived from an EMBL/GenBank/DDBJ whole genome shotgun (WGS) entry which is preliminary data.</text>
</comment>
<evidence type="ECO:0000256" key="1">
    <source>
        <dbReference type="ARBA" id="ARBA00023015"/>
    </source>
</evidence>
<reference evidence="5 6" key="1">
    <citation type="submission" date="2019-07" db="EMBL/GenBank/DDBJ databases">
        <title>Whole genome shotgun sequence of Oceanithermus desulfurans NBRC 100063.</title>
        <authorList>
            <person name="Hosoyama A."/>
            <person name="Uohara A."/>
            <person name="Ohji S."/>
            <person name="Ichikawa N."/>
        </authorList>
    </citation>
    <scope>NUCLEOTIDE SEQUENCE [LARGE SCALE GENOMIC DNA]</scope>
    <source>
        <strain evidence="5 6">NBRC 100063</strain>
    </source>
</reference>
<dbReference type="InterPro" id="IPR036390">
    <property type="entry name" value="WH_DNA-bd_sf"/>
</dbReference>
<evidence type="ECO:0000259" key="4">
    <source>
        <dbReference type="PROSITE" id="PS50987"/>
    </source>
</evidence>
<feature type="domain" description="HTH arsR-type" evidence="4">
    <location>
        <begin position="6"/>
        <end position="101"/>
    </location>
</feature>
<dbReference type="InterPro" id="IPR051081">
    <property type="entry name" value="HTH_MetalResp_TranReg"/>
</dbReference>
<evidence type="ECO:0000313" key="5">
    <source>
        <dbReference type="EMBL" id="GEM89917.1"/>
    </source>
</evidence>
<dbReference type="Gene3D" id="1.10.10.10">
    <property type="entry name" value="Winged helix-like DNA-binding domain superfamily/Winged helix DNA-binding domain"/>
    <property type="match status" value="1"/>
</dbReference>
<dbReference type="GO" id="GO:0003700">
    <property type="term" value="F:DNA-binding transcription factor activity"/>
    <property type="evidence" value="ECO:0007669"/>
    <property type="project" value="InterPro"/>
</dbReference>
<dbReference type="PROSITE" id="PS50987">
    <property type="entry name" value="HTH_ARSR_2"/>
    <property type="match status" value="1"/>
</dbReference>
<evidence type="ECO:0000256" key="2">
    <source>
        <dbReference type="ARBA" id="ARBA00023125"/>
    </source>
</evidence>
<dbReference type="InterPro" id="IPR011991">
    <property type="entry name" value="ArsR-like_HTH"/>
</dbReference>
<keyword evidence="3" id="KW-0804">Transcription</keyword>
<dbReference type="Proteomes" id="UP000321827">
    <property type="component" value="Unassembled WGS sequence"/>
</dbReference>
<evidence type="ECO:0000256" key="3">
    <source>
        <dbReference type="ARBA" id="ARBA00023163"/>
    </source>
</evidence>
<sequence>MQHTEIKSGTIIPVLNRLFKALGDPTRRALLGILREGERTAGELAEAFPLARSTLSQHLRVLREAGLVEVEVRGNHRVYRLAASVMEEALAYLLELTQGGEEDEETRAHRPSPGG</sequence>
<dbReference type="InterPro" id="IPR036388">
    <property type="entry name" value="WH-like_DNA-bd_sf"/>
</dbReference>